<proteinExistence type="predicted"/>
<comment type="caution">
    <text evidence="2">The sequence shown here is derived from an EMBL/GenBank/DDBJ whole genome shotgun (WGS) entry which is preliminary data.</text>
</comment>
<sequence length="168" mass="18868">MARTDRPQAHSDPSRTTLWRRRRRAEAAAASNPVTQRPQTDAGPSRTTLWRRRKAQAGGASANPDTIMVDAPPLPRPPSSPSTEPAEPPECLQPSRPQQLPRRVDPLNPPTKETDYQRLQRRRIELADVLARAKSSWPRVKKGPNQRDIKEILLTDGESVECKDFGDN</sequence>
<accession>A0A5J5F3Z3</accession>
<keyword evidence="3" id="KW-1185">Reference proteome</keyword>
<feature type="region of interest" description="Disordered" evidence="1">
    <location>
        <begin position="1"/>
        <end position="120"/>
    </location>
</feature>
<protein>
    <submittedName>
        <fullName evidence="2">Uncharacterized protein</fullName>
    </submittedName>
</protein>
<feature type="compositionally biased region" description="Basic and acidic residues" evidence="1">
    <location>
        <begin position="1"/>
        <end position="13"/>
    </location>
</feature>
<dbReference type="EMBL" id="VXIS01000041">
    <property type="protein sequence ID" value="KAA8910883.1"/>
    <property type="molecule type" value="Genomic_DNA"/>
</dbReference>
<organism evidence="2 3">
    <name type="scientific">Sphaerosporella brunnea</name>
    <dbReference type="NCBI Taxonomy" id="1250544"/>
    <lineage>
        <taxon>Eukaryota</taxon>
        <taxon>Fungi</taxon>
        <taxon>Dikarya</taxon>
        <taxon>Ascomycota</taxon>
        <taxon>Pezizomycotina</taxon>
        <taxon>Pezizomycetes</taxon>
        <taxon>Pezizales</taxon>
        <taxon>Pyronemataceae</taxon>
        <taxon>Sphaerosporella</taxon>
    </lineage>
</organism>
<evidence type="ECO:0000256" key="1">
    <source>
        <dbReference type="SAM" id="MobiDB-lite"/>
    </source>
</evidence>
<evidence type="ECO:0000313" key="2">
    <source>
        <dbReference type="EMBL" id="KAA8910883.1"/>
    </source>
</evidence>
<gene>
    <name evidence="2" type="ORF">FN846DRAFT_494035</name>
</gene>
<evidence type="ECO:0000313" key="3">
    <source>
        <dbReference type="Proteomes" id="UP000326924"/>
    </source>
</evidence>
<dbReference type="Proteomes" id="UP000326924">
    <property type="component" value="Unassembled WGS sequence"/>
</dbReference>
<dbReference type="InParanoid" id="A0A5J5F3Z3"/>
<name>A0A5J5F3Z3_9PEZI</name>
<reference evidence="2 3" key="1">
    <citation type="submission" date="2019-09" db="EMBL/GenBank/DDBJ databases">
        <title>Draft genome of the ectomycorrhizal ascomycete Sphaerosporella brunnea.</title>
        <authorList>
            <consortium name="DOE Joint Genome Institute"/>
            <person name="Benucci G.M."/>
            <person name="Marozzi G."/>
            <person name="Antonielli L."/>
            <person name="Sanchez S."/>
            <person name="Marco P."/>
            <person name="Wang X."/>
            <person name="Falini L.B."/>
            <person name="Barry K."/>
            <person name="Haridas S."/>
            <person name="Lipzen A."/>
            <person name="Labutti K."/>
            <person name="Grigoriev I.V."/>
            <person name="Murat C."/>
            <person name="Martin F."/>
            <person name="Albertini E."/>
            <person name="Donnini D."/>
            <person name="Bonito G."/>
        </authorList>
    </citation>
    <scope>NUCLEOTIDE SEQUENCE [LARGE SCALE GENOMIC DNA]</scope>
    <source>
        <strain evidence="2 3">Sb_GMNB300</strain>
    </source>
</reference>
<dbReference type="AlphaFoldDB" id="A0A5J5F3Z3"/>